<evidence type="ECO:0000313" key="2">
    <source>
        <dbReference type="EMBL" id="GAA1098870.1"/>
    </source>
</evidence>
<evidence type="ECO:0000313" key="3">
    <source>
        <dbReference type="Proteomes" id="UP001501581"/>
    </source>
</evidence>
<evidence type="ECO:0000256" key="1">
    <source>
        <dbReference type="SAM" id="SignalP"/>
    </source>
</evidence>
<proteinExistence type="predicted"/>
<name>A0ABN1TRH8_9ACTN</name>
<feature type="signal peptide" evidence="1">
    <location>
        <begin position="1"/>
        <end position="24"/>
    </location>
</feature>
<sequence length="219" mass="23659">MSIKRFVTGAVAAGLLGLTPIALAAAPAQAATPSATAIAGQISKSKTEYGDSFYISGNVQSEFGYPTGTLTLSRKLAGESSYKVVGTDTSPGYFWFDLKAAGNATYVLSFSGGSDSQYDYQPSSISTKQSVFRKVTVKTNSRTMTAKGKVTPSFGKKKILVQIKKGGWKTFKRVKTDKAGKYSVRLPGKRGKGNKYRLVIKADKRFVTNNYHTITSRIY</sequence>
<dbReference type="Proteomes" id="UP001501581">
    <property type="component" value="Unassembled WGS sequence"/>
</dbReference>
<dbReference type="EMBL" id="BAAALG010000006">
    <property type="protein sequence ID" value="GAA1098870.1"/>
    <property type="molecule type" value="Genomic_DNA"/>
</dbReference>
<protein>
    <recommendedName>
        <fullName evidence="4">Bacterial Ig domain-containing protein</fullName>
    </recommendedName>
</protein>
<comment type="caution">
    <text evidence="2">The sequence shown here is derived from an EMBL/GenBank/DDBJ whole genome shotgun (WGS) entry which is preliminary data.</text>
</comment>
<gene>
    <name evidence="2" type="ORF">GCM10009668_15500</name>
</gene>
<keyword evidence="3" id="KW-1185">Reference proteome</keyword>
<organism evidence="2 3">
    <name type="scientific">Nocardioides dubius</name>
    <dbReference type="NCBI Taxonomy" id="317019"/>
    <lineage>
        <taxon>Bacteria</taxon>
        <taxon>Bacillati</taxon>
        <taxon>Actinomycetota</taxon>
        <taxon>Actinomycetes</taxon>
        <taxon>Propionibacteriales</taxon>
        <taxon>Nocardioidaceae</taxon>
        <taxon>Nocardioides</taxon>
    </lineage>
</organism>
<dbReference type="RefSeq" id="WP_343993035.1">
    <property type="nucleotide sequence ID" value="NZ_BAAALG010000006.1"/>
</dbReference>
<reference evidence="2 3" key="1">
    <citation type="journal article" date="2019" name="Int. J. Syst. Evol. Microbiol.">
        <title>The Global Catalogue of Microorganisms (GCM) 10K type strain sequencing project: providing services to taxonomists for standard genome sequencing and annotation.</title>
        <authorList>
            <consortium name="The Broad Institute Genomics Platform"/>
            <consortium name="The Broad Institute Genome Sequencing Center for Infectious Disease"/>
            <person name="Wu L."/>
            <person name="Ma J."/>
        </authorList>
    </citation>
    <scope>NUCLEOTIDE SEQUENCE [LARGE SCALE GENOMIC DNA]</scope>
    <source>
        <strain evidence="2 3">JCM 13008</strain>
    </source>
</reference>
<feature type="chain" id="PRO_5046849975" description="Bacterial Ig domain-containing protein" evidence="1">
    <location>
        <begin position="25"/>
        <end position="219"/>
    </location>
</feature>
<keyword evidence="1" id="KW-0732">Signal</keyword>
<accession>A0ABN1TRH8</accession>
<evidence type="ECO:0008006" key="4">
    <source>
        <dbReference type="Google" id="ProtNLM"/>
    </source>
</evidence>